<keyword evidence="20" id="KW-1185">Reference proteome</keyword>
<evidence type="ECO:0000256" key="12">
    <source>
        <dbReference type="ARBA" id="ARBA00023170"/>
    </source>
</evidence>
<keyword evidence="12" id="KW-0675">Receptor</keyword>
<dbReference type="Gene3D" id="2.10.220.10">
    <property type="entry name" value="Hormone Receptor, Insulin-like Growth Factor Receptor 1, Chain A, domain 2"/>
    <property type="match status" value="1"/>
</dbReference>
<evidence type="ECO:0000256" key="10">
    <source>
        <dbReference type="ARBA" id="ARBA00023136"/>
    </source>
</evidence>
<dbReference type="CDD" id="cd00064">
    <property type="entry name" value="FU"/>
    <property type="match status" value="1"/>
</dbReference>
<protein>
    <recommendedName>
        <fullName evidence="2">receptor protein-tyrosine kinase</fullName>
        <ecNumber evidence="2">2.7.10.1</ecNumber>
    </recommendedName>
</protein>
<evidence type="ECO:0000256" key="6">
    <source>
        <dbReference type="ARBA" id="ARBA00022741"/>
    </source>
</evidence>
<feature type="compositionally biased region" description="Low complexity" evidence="16">
    <location>
        <begin position="1007"/>
        <end position="1023"/>
    </location>
</feature>
<evidence type="ECO:0000256" key="9">
    <source>
        <dbReference type="ARBA" id="ARBA00022989"/>
    </source>
</evidence>
<dbReference type="Pfam" id="PF00757">
    <property type="entry name" value="Furin-like"/>
    <property type="match status" value="1"/>
</dbReference>
<evidence type="ECO:0000256" key="14">
    <source>
        <dbReference type="ARBA" id="ARBA00051243"/>
    </source>
</evidence>
<dbReference type="SUPFAM" id="SSF49265">
    <property type="entry name" value="Fibronectin type III"/>
    <property type="match status" value="3"/>
</dbReference>
<evidence type="ECO:0000256" key="2">
    <source>
        <dbReference type="ARBA" id="ARBA00011902"/>
    </source>
</evidence>
<evidence type="ECO:0000256" key="4">
    <source>
        <dbReference type="ARBA" id="ARBA00022679"/>
    </source>
</evidence>
<name>A0ABQ8IQB0_DERPT</name>
<comment type="caution">
    <text evidence="19">The sequence shown here is derived from an EMBL/GenBank/DDBJ whole genome shotgun (WGS) entry which is preliminary data.</text>
</comment>
<evidence type="ECO:0000256" key="3">
    <source>
        <dbReference type="ARBA" id="ARBA00022553"/>
    </source>
</evidence>
<dbReference type="SMART" id="SM00261">
    <property type="entry name" value="FU"/>
    <property type="match status" value="1"/>
</dbReference>
<dbReference type="InterPro" id="IPR006211">
    <property type="entry name" value="Furin-like_Cys-rich_dom"/>
</dbReference>
<reference evidence="19 20" key="2">
    <citation type="journal article" date="2022" name="Mol. Biol. Evol.">
        <title>Comparative Genomics Reveals Insights into the Divergent Evolution of Astigmatic Mites and Household Pest Adaptations.</title>
        <authorList>
            <person name="Xiong Q."/>
            <person name="Wan A.T."/>
            <person name="Liu X."/>
            <person name="Fung C.S."/>
            <person name="Xiao X."/>
            <person name="Malainual N."/>
            <person name="Hou J."/>
            <person name="Wang L."/>
            <person name="Wang M."/>
            <person name="Yang K.Y."/>
            <person name="Cui Y."/>
            <person name="Leung E.L."/>
            <person name="Nong W."/>
            <person name="Shin S.K."/>
            <person name="Au S.W."/>
            <person name="Jeong K.Y."/>
            <person name="Chew F.T."/>
            <person name="Hui J.H."/>
            <person name="Leung T.F."/>
            <person name="Tungtrongchitr A."/>
            <person name="Zhong N."/>
            <person name="Liu Z."/>
            <person name="Tsui S.K."/>
        </authorList>
    </citation>
    <scope>NUCLEOTIDE SEQUENCE [LARGE SCALE GENOMIC DNA]</scope>
    <source>
        <strain evidence="19">Derp</strain>
    </source>
</reference>
<evidence type="ECO:0000313" key="19">
    <source>
        <dbReference type="EMBL" id="KAH9412499.1"/>
    </source>
</evidence>
<feature type="non-terminal residue" evidence="19">
    <location>
        <position position="1204"/>
    </location>
</feature>
<dbReference type="InterPro" id="IPR006212">
    <property type="entry name" value="Furin_repeat"/>
</dbReference>
<dbReference type="SUPFAM" id="SSF57184">
    <property type="entry name" value="Growth factor receptor domain"/>
    <property type="match status" value="1"/>
</dbReference>
<evidence type="ECO:0000259" key="18">
    <source>
        <dbReference type="PROSITE" id="PS50853"/>
    </source>
</evidence>
<evidence type="ECO:0000256" key="15">
    <source>
        <dbReference type="PROSITE-ProRule" id="PRU10141"/>
    </source>
</evidence>
<evidence type="ECO:0000256" key="1">
    <source>
        <dbReference type="ARBA" id="ARBA00004479"/>
    </source>
</evidence>
<feature type="transmembrane region" description="Helical" evidence="17">
    <location>
        <begin position="883"/>
        <end position="903"/>
    </location>
</feature>
<dbReference type="InterPro" id="IPR036941">
    <property type="entry name" value="Rcpt_L-dom_sf"/>
</dbReference>
<keyword evidence="7" id="KW-0418">Kinase</keyword>
<gene>
    <name evidence="19" type="ORF">DERP_006461</name>
</gene>
<dbReference type="InterPro" id="IPR013783">
    <property type="entry name" value="Ig-like_fold"/>
</dbReference>
<evidence type="ECO:0000256" key="5">
    <source>
        <dbReference type="ARBA" id="ARBA00022692"/>
    </source>
</evidence>
<keyword evidence="6 15" id="KW-0547">Nucleotide-binding</keyword>
<dbReference type="InterPro" id="IPR036116">
    <property type="entry name" value="FN3_sf"/>
</dbReference>
<keyword evidence="8 15" id="KW-0067">ATP-binding</keyword>
<dbReference type="Gene3D" id="3.80.20.20">
    <property type="entry name" value="Receptor L-domain"/>
    <property type="match status" value="2"/>
</dbReference>
<feature type="binding site" evidence="15">
    <location>
        <position position="973"/>
    </location>
    <ligand>
        <name>ATP</name>
        <dbReference type="ChEBI" id="CHEBI:30616"/>
    </ligand>
</feature>
<dbReference type="EC" id="2.7.10.1" evidence="2"/>
<comment type="catalytic activity">
    <reaction evidence="14">
        <text>L-tyrosyl-[protein] + ATP = O-phospho-L-tyrosyl-[protein] + ADP + H(+)</text>
        <dbReference type="Rhea" id="RHEA:10596"/>
        <dbReference type="Rhea" id="RHEA-COMP:10136"/>
        <dbReference type="Rhea" id="RHEA-COMP:20101"/>
        <dbReference type="ChEBI" id="CHEBI:15378"/>
        <dbReference type="ChEBI" id="CHEBI:30616"/>
        <dbReference type="ChEBI" id="CHEBI:46858"/>
        <dbReference type="ChEBI" id="CHEBI:61978"/>
        <dbReference type="ChEBI" id="CHEBI:456216"/>
        <dbReference type="EC" id="2.7.10.1"/>
    </reaction>
</comment>
<evidence type="ECO:0000256" key="17">
    <source>
        <dbReference type="SAM" id="Phobius"/>
    </source>
</evidence>
<keyword evidence="5 17" id="KW-0812">Transmembrane</keyword>
<keyword evidence="3" id="KW-0597">Phosphoprotein</keyword>
<dbReference type="InterPro" id="IPR009030">
    <property type="entry name" value="Growth_fac_rcpt_cys_sf"/>
</dbReference>
<proteinExistence type="predicted"/>
<evidence type="ECO:0000256" key="16">
    <source>
        <dbReference type="SAM" id="MobiDB-lite"/>
    </source>
</evidence>
<dbReference type="InterPro" id="IPR011009">
    <property type="entry name" value="Kinase-like_dom_sf"/>
</dbReference>
<dbReference type="SUPFAM" id="SSF52058">
    <property type="entry name" value="L domain-like"/>
    <property type="match status" value="2"/>
</dbReference>
<feature type="region of interest" description="Disordered" evidence="16">
    <location>
        <begin position="976"/>
        <end position="1035"/>
    </location>
</feature>
<dbReference type="PANTHER" id="PTHR46877:SF14">
    <property type="entry name" value="RECEPTOR PROTEIN-TYROSINE KINASE"/>
    <property type="match status" value="1"/>
</dbReference>
<dbReference type="Gene3D" id="3.30.200.20">
    <property type="entry name" value="Phosphorylase Kinase, domain 1"/>
    <property type="match status" value="1"/>
</dbReference>
<organism evidence="19 20">
    <name type="scientific">Dermatophagoides pteronyssinus</name>
    <name type="common">European house dust mite</name>
    <dbReference type="NCBI Taxonomy" id="6956"/>
    <lineage>
        <taxon>Eukaryota</taxon>
        <taxon>Metazoa</taxon>
        <taxon>Ecdysozoa</taxon>
        <taxon>Arthropoda</taxon>
        <taxon>Chelicerata</taxon>
        <taxon>Arachnida</taxon>
        <taxon>Acari</taxon>
        <taxon>Acariformes</taxon>
        <taxon>Sarcoptiformes</taxon>
        <taxon>Astigmata</taxon>
        <taxon>Psoroptidia</taxon>
        <taxon>Analgoidea</taxon>
        <taxon>Pyroglyphidae</taxon>
        <taxon>Dermatophagoidinae</taxon>
        <taxon>Dermatophagoides</taxon>
    </lineage>
</organism>
<dbReference type="InterPro" id="IPR000494">
    <property type="entry name" value="Rcpt_L-dom"/>
</dbReference>
<dbReference type="PROSITE" id="PS00107">
    <property type="entry name" value="PROTEIN_KINASE_ATP"/>
    <property type="match status" value="1"/>
</dbReference>
<dbReference type="EMBL" id="NJHN03000129">
    <property type="protein sequence ID" value="KAH9412499.1"/>
    <property type="molecule type" value="Genomic_DNA"/>
</dbReference>
<dbReference type="InterPro" id="IPR017441">
    <property type="entry name" value="Protein_kinase_ATP_BS"/>
</dbReference>
<keyword evidence="4" id="KW-0808">Transferase</keyword>
<dbReference type="Gene3D" id="2.60.40.10">
    <property type="entry name" value="Immunoglobulins"/>
    <property type="match status" value="3"/>
</dbReference>
<keyword evidence="11" id="KW-0829">Tyrosine-protein kinase</keyword>
<dbReference type="InterPro" id="IPR003961">
    <property type="entry name" value="FN3_dom"/>
</dbReference>
<dbReference type="PANTHER" id="PTHR46877">
    <property type="entry name" value="EPH RECEPTOR A5"/>
    <property type="match status" value="1"/>
</dbReference>
<dbReference type="InterPro" id="IPR050449">
    <property type="entry name" value="Ephrin_rcpt_TKs"/>
</dbReference>
<dbReference type="SMART" id="SM00060">
    <property type="entry name" value="FN3"/>
    <property type="match status" value="2"/>
</dbReference>
<dbReference type="CDD" id="cd00063">
    <property type="entry name" value="FN3"/>
    <property type="match status" value="3"/>
</dbReference>
<evidence type="ECO:0000256" key="11">
    <source>
        <dbReference type="ARBA" id="ARBA00023137"/>
    </source>
</evidence>
<dbReference type="Proteomes" id="UP000887458">
    <property type="component" value="Unassembled WGS sequence"/>
</dbReference>
<reference evidence="19 20" key="1">
    <citation type="journal article" date="2018" name="J. Allergy Clin. Immunol.">
        <title>High-quality assembly of Dermatophagoides pteronyssinus genome and transcriptome reveals a wide range of novel allergens.</title>
        <authorList>
            <person name="Liu X.Y."/>
            <person name="Yang K.Y."/>
            <person name="Wang M.Q."/>
            <person name="Kwok J.S."/>
            <person name="Zeng X."/>
            <person name="Yang Z."/>
            <person name="Xiao X.J."/>
            <person name="Lau C.P."/>
            <person name="Li Y."/>
            <person name="Huang Z.M."/>
            <person name="Ba J.G."/>
            <person name="Yim A.K."/>
            <person name="Ouyang C.Y."/>
            <person name="Ngai S.M."/>
            <person name="Chan T.F."/>
            <person name="Leung E.L."/>
            <person name="Liu L."/>
            <person name="Liu Z.G."/>
            <person name="Tsui S.K."/>
        </authorList>
    </citation>
    <scope>NUCLEOTIDE SEQUENCE [LARGE SCALE GENOMIC DNA]</scope>
    <source>
        <strain evidence="19">Derp</strain>
    </source>
</reference>
<evidence type="ECO:0000313" key="20">
    <source>
        <dbReference type="Proteomes" id="UP000887458"/>
    </source>
</evidence>
<evidence type="ECO:0000256" key="7">
    <source>
        <dbReference type="ARBA" id="ARBA00022777"/>
    </source>
</evidence>
<keyword evidence="9 17" id="KW-1133">Transmembrane helix</keyword>
<dbReference type="Pfam" id="PF01030">
    <property type="entry name" value="Recep_L_domain"/>
    <property type="match status" value="2"/>
</dbReference>
<dbReference type="SUPFAM" id="SSF56112">
    <property type="entry name" value="Protein kinase-like (PK-like)"/>
    <property type="match status" value="1"/>
</dbReference>
<feature type="domain" description="Fibronectin type-III" evidence="18">
    <location>
        <begin position="782"/>
        <end position="878"/>
    </location>
</feature>
<sequence length="1204" mass="138462">HVCSSIDIRNTVANFRLLENCTVVEGFLKIVLIDNGQPIDYENITFPKLREITDYLLVFRVSGLLSLANMFPNLSVIRGRTLLHNYAFVIYEMLSLQEIGLKSLTNIVRGDIRIEKNPNLCFVDTVDWSRIAKHFLISKNKDQGSCPTCDEKCPHVSARRMDGKEIGDGHQRVCWTLCLSECESMNRTCARTGECCPEQCLGGCIRNRNNDDKNNDWKCFSCKKFRYQNRCYDTCPNNSYAYLNRRCLSKEECHQLSTKLSTGYHRYRFKAFNGECDHQCPVGYEEDHNDQNKCVKCEHTCPKICESTQINNIASAQALKGCTKINGSLEIYINDQDSQIVHELQEYLKDLVEITGYLRIARSFPLITLNFLRNLKIIRGDSLERNIYSLLIFDNPNLQDLWTFKSEEFMINNEKRIHIQRGQIFVHLNPKLCYQKILSMVDYVDGLHQPWDERDVSSHSNGDKVPCNVSVLDVRIKQSGPEMVMIEFENFANKMEDQRSLVGYLIYTREAEHKNVTVFDGVNACSNNEWTVREYDIVENDNNTYHEHLITNLKPFTQYALYIKTYTINTVNKGAQSEIKYFKTKPDTPSQPLNLWAKAMKPNEIFLRWEPPSKPNGLVTNYKVTLTEEKYTNLFHLERGSMQCGERSTTLSQPTSSVNDKVPKTTISNSTLSKQCCSCNKSDKQKQKNIDEKDGGKIKFRSNDVEQSITFEDTLLNIVYVKRMDKVTIDNDEEDRMIDGDNRSLVACQNSSNEKKYCSVSAITSIKTLKLPGADDINQTTISYSLENSTSSSLSSVIIRWLPPIEPNGFILRYEIEYHSEEFPNKQFICISSNEHREKDNSYNMKLRSGNYSFRLRALSLADYGNWTEPFYVYIEEPANYKFVIIAIVIIFILTIIIAIVYYKYRVNQNKLDYISVNPDYINSNFNYKLDPKWEIPRDKITLIHELGQGSFGKVYVGEFIKDKLITRCAVKKLNENKGPQTNNNNNNNNNQQDETLVPLNGSHTTSSICSSSSSSLSSSPASSDDEDDGDKQLNEDDIDVHFFPLSGKEIFDEDHPTLQQAKRSIPNDKTDTTFNVWDDKHISVKLNNDNQLDSKQDNVEIIDPNSYQMEIFPQQKSNNLEIDQQQQQHHNGDCHDSSSPSSSELLNKTETNESNPIAKIKMNQQQQQHDHHLHKRHINVPTNNIATTNCNIINGHFIDTSMV</sequence>
<evidence type="ECO:0000256" key="13">
    <source>
        <dbReference type="ARBA" id="ARBA00023180"/>
    </source>
</evidence>
<accession>A0ABQ8IQB0</accession>
<keyword evidence="13" id="KW-0325">Glycoprotein</keyword>
<dbReference type="PROSITE" id="PS50853">
    <property type="entry name" value="FN3"/>
    <property type="match status" value="2"/>
</dbReference>
<feature type="domain" description="Fibronectin type-III" evidence="18">
    <location>
        <begin position="591"/>
        <end position="686"/>
    </location>
</feature>
<feature type="region of interest" description="Disordered" evidence="16">
    <location>
        <begin position="1123"/>
        <end position="1150"/>
    </location>
</feature>
<keyword evidence="10 17" id="KW-0472">Membrane</keyword>
<comment type="subcellular location">
    <subcellularLocation>
        <location evidence="1">Membrane</location>
        <topology evidence="1">Single-pass type I membrane protein</topology>
    </subcellularLocation>
</comment>
<evidence type="ECO:0000256" key="8">
    <source>
        <dbReference type="ARBA" id="ARBA00022840"/>
    </source>
</evidence>
<feature type="non-terminal residue" evidence="19">
    <location>
        <position position="1"/>
    </location>
</feature>